<dbReference type="InterPro" id="IPR015424">
    <property type="entry name" value="PyrdxlP-dep_Trfase"/>
</dbReference>
<sequence length="332" mass="37670">MNNFLNDYKDFGNKEIYTKMNEIFDHRISGYGNDEICNRAREVLKKEIKKDCDIEFISGGTAANILATTFNLMPYEAVLSATTGHITHHETGSIEATGHKVVTIDTQNGKLKPEDIEEFINTQAKEIDVSVKLIYISNTTELGTVYSIDEIKEIYAICKKYNLYLYIDGARIAHALAAGNMNLSDISKNCDIFSIGGTKNGAIFGEAMIILNDDLKENFRSYMKQRGAMMAKSFLIGLSFETLFEDGLYYRNAKHAYDMSRKLVKGLKSRGREPLFGESNQIFIKSSPSEIERLSKENIFEIENKKESIIRLVTDYRTREDEVNGFLKSIEV</sequence>
<comment type="similarity">
    <text evidence="2">Belongs to the threonine aldolase family.</text>
</comment>
<dbReference type="InterPro" id="IPR001597">
    <property type="entry name" value="ArAA_b-elim_lyase/Thr_aldolase"/>
</dbReference>
<dbReference type="RefSeq" id="WP_354368719.1">
    <property type="nucleotide sequence ID" value="NZ_JBEPMA010000010.1"/>
</dbReference>
<feature type="domain" description="Aromatic amino acid beta-eliminating lyase/threonine aldolase" evidence="4">
    <location>
        <begin position="30"/>
        <end position="237"/>
    </location>
</feature>
<evidence type="ECO:0000256" key="1">
    <source>
        <dbReference type="ARBA" id="ARBA00001933"/>
    </source>
</evidence>
<name>A0ABV2JC84_9FIRM</name>
<protein>
    <submittedName>
        <fullName evidence="5">Threonine aldolase</fullName>
        <ecNumber evidence="5">4.1.2.5</ecNumber>
    </submittedName>
</protein>
<accession>A0ABV2JC84</accession>
<evidence type="ECO:0000313" key="5">
    <source>
        <dbReference type="EMBL" id="MET3617876.1"/>
    </source>
</evidence>
<keyword evidence="6" id="KW-1185">Reference proteome</keyword>
<dbReference type="PANTHER" id="PTHR48097">
    <property type="entry name" value="L-THREONINE ALDOLASE-RELATED"/>
    <property type="match status" value="1"/>
</dbReference>
<comment type="cofactor">
    <cofactor evidence="1">
        <name>pyridoxal 5'-phosphate</name>
        <dbReference type="ChEBI" id="CHEBI:597326"/>
    </cofactor>
</comment>
<dbReference type="InterPro" id="IPR015422">
    <property type="entry name" value="PyrdxlP-dep_Trfase_small"/>
</dbReference>
<dbReference type="PANTHER" id="PTHR48097:SF5">
    <property type="entry name" value="LOW SPECIFICITY L-THREONINE ALDOLASE"/>
    <property type="match status" value="1"/>
</dbReference>
<evidence type="ECO:0000313" key="6">
    <source>
        <dbReference type="Proteomes" id="UP001549162"/>
    </source>
</evidence>
<gene>
    <name evidence="5" type="ORF">ABID14_001511</name>
</gene>
<dbReference type="Pfam" id="PF01212">
    <property type="entry name" value="Beta_elim_lyase"/>
    <property type="match status" value="1"/>
</dbReference>
<dbReference type="Gene3D" id="3.40.640.10">
    <property type="entry name" value="Type I PLP-dependent aspartate aminotransferase-like (Major domain)"/>
    <property type="match status" value="1"/>
</dbReference>
<keyword evidence="5" id="KW-0456">Lyase</keyword>
<organism evidence="5 6">
    <name type="scientific">Peptoniphilus olsenii</name>
    <dbReference type="NCBI Taxonomy" id="411570"/>
    <lineage>
        <taxon>Bacteria</taxon>
        <taxon>Bacillati</taxon>
        <taxon>Bacillota</taxon>
        <taxon>Tissierellia</taxon>
        <taxon>Tissierellales</taxon>
        <taxon>Peptoniphilaceae</taxon>
        <taxon>Peptoniphilus</taxon>
    </lineage>
</organism>
<evidence type="ECO:0000259" key="4">
    <source>
        <dbReference type="Pfam" id="PF01212"/>
    </source>
</evidence>
<dbReference type="EMBL" id="JBEPMA010000010">
    <property type="protein sequence ID" value="MET3617876.1"/>
    <property type="molecule type" value="Genomic_DNA"/>
</dbReference>
<dbReference type="SUPFAM" id="SSF53383">
    <property type="entry name" value="PLP-dependent transferases"/>
    <property type="match status" value="1"/>
</dbReference>
<dbReference type="InterPro" id="IPR015421">
    <property type="entry name" value="PyrdxlP-dep_Trfase_major"/>
</dbReference>
<dbReference type="EC" id="4.1.2.5" evidence="5"/>
<dbReference type="Proteomes" id="UP001549162">
    <property type="component" value="Unassembled WGS sequence"/>
</dbReference>
<comment type="caution">
    <text evidence="5">The sequence shown here is derived from an EMBL/GenBank/DDBJ whole genome shotgun (WGS) entry which is preliminary data.</text>
</comment>
<reference evidence="5 6" key="1">
    <citation type="submission" date="2024-06" db="EMBL/GenBank/DDBJ databases">
        <title>Genomic Encyclopedia of Type Strains, Phase IV (KMG-IV): sequencing the most valuable type-strain genomes for metagenomic binning, comparative biology and taxonomic classification.</title>
        <authorList>
            <person name="Goeker M."/>
        </authorList>
    </citation>
    <scope>NUCLEOTIDE SEQUENCE [LARGE SCALE GENOMIC DNA]</scope>
    <source>
        <strain evidence="5 6">DSM 21460</strain>
    </source>
</reference>
<evidence type="ECO:0000256" key="3">
    <source>
        <dbReference type="ARBA" id="ARBA00022898"/>
    </source>
</evidence>
<dbReference type="GO" id="GO:0004793">
    <property type="term" value="F:threonine aldolase activity"/>
    <property type="evidence" value="ECO:0007669"/>
    <property type="project" value="UniProtKB-EC"/>
</dbReference>
<proteinExistence type="inferred from homology"/>
<keyword evidence="3" id="KW-0663">Pyridoxal phosphate</keyword>
<evidence type="ECO:0000256" key="2">
    <source>
        <dbReference type="ARBA" id="ARBA00006966"/>
    </source>
</evidence>
<dbReference type="Gene3D" id="3.90.1150.10">
    <property type="entry name" value="Aspartate Aminotransferase, domain 1"/>
    <property type="match status" value="1"/>
</dbReference>